<keyword evidence="4" id="KW-0963">Cytoplasm</keyword>
<keyword evidence="6 11" id="KW-0819">tRNA processing</keyword>
<comment type="similarity">
    <text evidence="3 11">Belongs to the histone-like Alba family.</text>
</comment>
<dbReference type="SUPFAM" id="SSF82704">
    <property type="entry name" value="AlbA-like"/>
    <property type="match status" value="1"/>
</dbReference>
<dbReference type="PANTHER" id="PTHR15314">
    <property type="entry name" value="RIBONUCLEASE P PROTEIN SUBUNIT P20"/>
    <property type="match status" value="1"/>
</dbReference>
<dbReference type="STRING" id="10228.B3RMM4"/>
<evidence type="ECO:0000256" key="8">
    <source>
        <dbReference type="ARBA" id="ARBA00053284"/>
    </source>
</evidence>
<comment type="subcellular location">
    <subcellularLocation>
        <location evidence="1">Cytoplasmic granule</location>
    </subcellularLocation>
    <subcellularLocation>
        <location evidence="2 11">Nucleus</location>
        <location evidence="2 11">Nucleolus</location>
    </subcellularLocation>
</comment>
<proteinExistence type="inferred from homology"/>
<keyword evidence="13" id="KW-1185">Reference proteome</keyword>
<keyword evidence="7 11" id="KW-0539">Nucleus</keyword>
<protein>
    <recommendedName>
        <fullName evidence="10 11">Ribonuclease P protein subunit p20</fullName>
        <shortName evidence="11">RNaseP protein p20</shortName>
    </recommendedName>
</protein>
<dbReference type="InterPro" id="IPR014612">
    <property type="entry name" value="Pop7/Rpp20"/>
</dbReference>
<dbReference type="PhylomeDB" id="B3RMM4"/>
<comment type="subunit">
    <text evidence="9">Component of nuclear RNase P and RNase MRP complexes. RNase P consists of a catalytic RNA moiety and 10 different protein chains; POP1, POP4, POP5, POP7, RPP14, RPP21, RPP25, RPP30, RPP38 and RPP40. Within the RNase P complex, POP1, POP7 and RPP25 form the 'finger' subcomplex, POP5, RPP14, RPP40 and homodimeric RPP30 form the 'palm' subcomplex, and RPP21, POP4 and RPP38 form the 'wrist' subcomplex. All subunits of the RNase P complex interact with the catalytic RNA. Several subunits of RNase P are also part of the RNase MRP complex. RNase MRP consists of a catalytic RNA moiety and about 8 protein subunits; POP1, POP7, RPP25, RPP30, RPP38, RPP40 and possibly also POP4 and POP5. Interacts with SMN1. POP7 forms a heterodimer with RPP25 that binds to the P3 stem loop of the catalytic RNA.</text>
</comment>
<organism evidence="12 13">
    <name type="scientific">Trichoplax adhaerens</name>
    <name type="common">Trichoplax reptans</name>
    <dbReference type="NCBI Taxonomy" id="10228"/>
    <lineage>
        <taxon>Eukaryota</taxon>
        <taxon>Metazoa</taxon>
        <taxon>Placozoa</taxon>
        <taxon>Uniplacotomia</taxon>
        <taxon>Trichoplacea</taxon>
        <taxon>Trichoplacidae</taxon>
        <taxon>Trichoplax</taxon>
    </lineage>
</organism>
<dbReference type="GO" id="GO:0006364">
    <property type="term" value="P:rRNA processing"/>
    <property type="evidence" value="ECO:0007669"/>
    <property type="project" value="UniProtKB-KW"/>
</dbReference>
<evidence type="ECO:0000256" key="2">
    <source>
        <dbReference type="ARBA" id="ARBA00004604"/>
    </source>
</evidence>
<dbReference type="GO" id="GO:0001682">
    <property type="term" value="P:tRNA 5'-leader removal"/>
    <property type="evidence" value="ECO:0007669"/>
    <property type="project" value="InterPro"/>
</dbReference>
<name>B3RMM4_TRIAD</name>
<dbReference type="GeneID" id="6750926"/>
<dbReference type="CTD" id="6750926"/>
<dbReference type="OrthoDB" id="416729at2759"/>
<keyword evidence="5 11" id="KW-0698">rRNA processing</keyword>
<dbReference type="InParanoid" id="B3RMM4"/>
<dbReference type="FunFam" id="3.30.110.20:FF:000002">
    <property type="entry name" value="Ribonuclease P protein subunit p20"/>
    <property type="match status" value="1"/>
</dbReference>
<dbReference type="GO" id="GO:0000172">
    <property type="term" value="C:ribonuclease MRP complex"/>
    <property type="evidence" value="ECO:0007669"/>
    <property type="project" value="InterPro"/>
</dbReference>
<evidence type="ECO:0000256" key="1">
    <source>
        <dbReference type="ARBA" id="ARBA00004463"/>
    </source>
</evidence>
<dbReference type="GO" id="GO:0005634">
    <property type="term" value="C:nucleus"/>
    <property type="evidence" value="ECO:0000318"/>
    <property type="project" value="GO_Central"/>
</dbReference>
<dbReference type="PANTHER" id="PTHR15314:SF1">
    <property type="entry name" value="RIBONUCLEASE P PROTEIN SUBUNIT P20"/>
    <property type="match status" value="1"/>
</dbReference>
<evidence type="ECO:0000256" key="4">
    <source>
        <dbReference type="ARBA" id="ARBA00022490"/>
    </source>
</evidence>
<dbReference type="EMBL" id="DS985242">
    <property type="protein sequence ID" value="EDV27299.1"/>
    <property type="molecule type" value="Genomic_DNA"/>
</dbReference>
<evidence type="ECO:0000256" key="6">
    <source>
        <dbReference type="ARBA" id="ARBA00022694"/>
    </source>
</evidence>
<sequence length="131" mass="14603">MEEGGGAEAENQEYLIRKRLPRSLPKRKNDVYVTRKTNFAAQIKKCSKLLESEFTEIHIHGLGAAVNRAINLALQLKLTSSGGLEVSTTTSTVELFDDFESLDETLPSKKSQLRQNSAIHIKVYKIIKVAS</sequence>
<evidence type="ECO:0000256" key="7">
    <source>
        <dbReference type="ARBA" id="ARBA00023242"/>
    </source>
</evidence>
<dbReference type="InterPro" id="IPR036882">
    <property type="entry name" value="Alba-like_dom_sf"/>
</dbReference>
<comment type="function">
    <text evidence="8 11">Component of ribonuclease P, a ribonucleoprotein complex that generates mature tRNA molecules by cleaving their 5'-ends. Also a component of the MRP ribonuclease complex, which cleaves pre-rRNA sequences.</text>
</comment>
<evidence type="ECO:0000313" key="13">
    <source>
        <dbReference type="Proteomes" id="UP000009022"/>
    </source>
</evidence>
<dbReference type="Pfam" id="PF12328">
    <property type="entry name" value="Rpp20"/>
    <property type="match status" value="1"/>
</dbReference>
<evidence type="ECO:0000256" key="5">
    <source>
        <dbReference type="ARBA" id="ARBA00022552"/>
    </source>
</evidence>
<evidence type="ECO:0000256" key="11">
    <source>
        <dbReference type="PIRNR" id="PIRNR036572"/>
    </source>
</evidence>
<dbReference type="OMA" id="EVFLHCT"/>
<evidence type="ECO:0000256" key="10">
    <source>
        <dbReference type="ARBA" id="ARBA00068472"/>
    </source>
</evidence>
<dbReference type="GO" id="GO:0008033">
    <property type="term" value="P:tRNA processing"/>
    <property type="evidence" value="ECO:0000318"/>
    <property type="project" value="GO_Central"/>
</dbReference>
<dbReference type="AlphaFoldDB" id="B3RMM4"/>
<accession>B3RMM4</accession>
<dbReference type="FunCoup" id="B3RMM4">
    <property type="interactions" value="1443"/>
</dbReference>
<gene>
    <name evidence="12" type="ORF">TRIADDRAFT_52855</name>
</gene>
<dbReference type="eggNOG" id="KOG3631">
    <property type="taxonomic scope" value="Eukaryota"/>
</dbReference>
<dbReference type="PIRSF" id="PIRSF036572">
    <property type="entry name" value="RPP20"/>
    <property type="match status" value="1"/>
</dbReference>
<dbReference type="Proteomes" id="UP000009022">
    <property type="component" value="Unassembled WGS sequence"/>
</dbReference>
<dbReference type="Gene3D" id="3.30.110.20">
    <property type="entry name" value="Alba-like domain"/>
    <property type="match status" value="1"/>
</dbReference>
<reference evidence="12 13" key="1">
    <citation type="journal article" date="2008" name="Nature">
        <title>The Trichoplax genome and the nature of placozoans.</title>
        <authorList>
            <person name="Srivastava M."/>
            <person name="Begovic E."/>
            <person name="Chapman J."/>
            <person name="Putnam N.H."/>
            <person name="Hellsten U."/>
            <person name="Kawashima T."/>
            <person name="Kuo A."/>
            <person name="Mitros T."/>
            <person name="Salamov A."/>
            <person name="Carpenter M.L."/>
            <person name="Signorovitch A.Y."/>
            <person name="Moreno M.A."/>
            <person name="Kamm K."/>
            <person name="Grimwood J."/>
            <person name="Schmutz J."/>
            <person name="Shapiro H."/>
            <person name="Grigoriev I.V."/>
            <person name="Buss L.W."/>
            <person name="Schierwater B."/>
            <person name="Dellaporta S.L."/>
            <person name="Rokhsar D.S."/>
        </authorList>
    </citation>
    <scope>NUCLEOTIDE SEQUENCE [LARGE SCALE GENOMIC DNA]</scope>
    <source>
        <strain evidence="12 13">Grell-BS-1999</strain>
    </source>
</reference>
<dbReference type="KEGG" id="tad:TRIADDRAFT_52855"/>
<dbReference type="HOGENOM" id="CLU_130587_1_0_1"/>
<dbReference type="GO" id="GO:0004526">
    <property type="term" value="F:ribonuclease P activity"/>
    <property type="evidence" value="ECO:0007669"/>
    <property type="project" value="UniProtKB-UniRule"/>
</dbReference>
<evidence type="ECO:0000256" key="9">
    <source>
        <dbReference type="ARBA" id="ARBA00064615"/>
    </source>
</evidence>
<dbReference type="GO" id="GO:0005655">
    <property type="term" value="C:nucleolar ribonuclease P complex"/>
    <property type="evidence" value="ECO:0007669"/>
    <property type="project" value="InterPro"/>
</dbReference>
<dbReference type="GO" id="GO:0003676">
    <property type="term" value="F:nucleic acid binding"/>
    <property type="evidence" value="ECO:0007669"/>
    <property type="project" value="InterPro"/>
</dbReference>
<evidence type="ECO:0000256" key="3">
    <source>
        <dbReference type="ARBA" id="ARBA00008018"/>
    </source>
</evidence>
<dbReference type="RefSeq" id="XP_002109133.1">
    <property type="nucleotide sequence ID" value="XM_002109097.1"/>
</dbReference>
<evidence type="ECO:0000313" key="12">
    <source>
        <dbReference type="EMBL" id="EDV27299.1"/>
    </source>
</evidence>